<gene>
    <name evidence="1" type="ordered locus">CHU_2839</name>
</gene>
<dbReference type="InterPro" id="IPR002763">
    <property type="entry name" value="DUF72"/>
</dbReference>
<reference evidence="1 2" key="1">
    <citation type="journal article" date="2007" name="Appl. Environ. Microbiol.">
        <title>Genome sequence of the cellulolytic gliding bacterium Cytophaga hutchinsonii.</title>
        <authorList>
            <person name="Xie G."/>
            <person name="Bruce D.C."/>
            <person name="Challacombe J.F."/>
            <person name="Chertkov O."/>
            <person name="Detter J.C."/>
            <person name="Gilna P."/>
            <person name="Han C.S."/>
            <person name="Lucas S."/>
            <person name="Misra M."/>
            <person name="Myers G.L."/>
            <person name="Richardson P."/>
            <person name="Tapia R."/>
            <person name="Thayer N."/>
            <person name="Thompson L.S."/>
            <person name="Brettin T.S."/>
            <person name="Henrissat B."/>
            <person name="Wilson D.B."/>
            <person name="McBride M.J."/>
        </authorList>
    </citation>
    <scope>NUCLEOTIDE SEQUENCE [LARGE SCALE GENOMIC DNA]</scope>
    <source>
        <strain evidence="2">ATCC 33406 / DSM 1761 / CIP 103989 / NBRC 15051 / NCIMB 9469 / D465</strain>
    </source>
</reference>
<evidence type="ECO:0008006" key="3">
    <source>
        <dbReference type="Google" id="ProtNLM"/>
    </source>
</evidence>
<dbReference type="SUPFAM" id="SSF117396">
    <property type="entry name" value="TM1631-like"/>
    <property type="match status" value="1"/>
</dbReference>
<name>A0A6N4SUT3_CYTH3</name>
<dbReference type="PANTHER" id="PTHR30348:SF4">
    <property type="entry name" value="DUF72 DOMAIN-CONTAINING PROTEIN"/>
    <property type="match status" value="1"/>
</dbReference>
<protein>
    <recommendedName>
        <fullName evidence="3">DUF72 domain-containing protein</fullName>
    </recommendedName>
</protein>
<dbReference type="AlphaFoldDB" id="A0A6N4SUT3"/>
<keyword evidence="2" id="KW-1185">Reference proteome</keyword>
<evidence type="ECO:0000313" key="1">
    <source>
        <dbReference type="EMBL" id="ABG60087.1"/>
    </source>
</evidence>
<dbReference type="KEGG" id="chu:CHU_2839"/>
<dbReference type="Proteomes" id="UP000001822">
    <property type="component" value="Chromosome"/>
</dbReference>
<dbReference type="PANTHER" id="PTHR30348">
    <property type="entry name" value="UNCHARACTERIZED PROTEIN YECE"/>
    <property type="match status" value="1"/>
</dbReference>
<dbReference type="Gene3D" id="3.20.20.410">
    <property type="entry name" value="Protein of unknown function UPF0759"/>
    <property type="match status" value="1"/>
</dbReference>
<dbReference type="Pfam" id="PF01904">
    <property type="entry name" value="DUF72"/>
    <property type="match status" value="1"/>
</dbReference>
<accession>A0A6N4SUT3</accession>
<dbReference type="InterPro" id="IPR036520">
    <property type="entry name" value="UPF0759_sf"/>
</dbReference>
<proteinExistence type="predicted"/>
<organism evidence="1 2">
    <name type="scientific">Cytophaga hutchinsonii (strain ATCC 33406 / DSM 1761 / CIP 103989 / NBRC 15051 / NCIMB 9469 / D465)</name>
    <dbReference type="NCBI Taxonomy" id="269798"/>
    <lineage>
        <taxon>Bacteria</taxon>
        <taxon>Pseudomonadati</taxon>
        <taxon>Bacteroidota</taxon>
        <taxon>Cytophagia</taxon>
        <taxon>Cytophagales</taxon>
        <taxon>Cytophagaceae</taxon>
        <taxon>Cytophaga</taxon>
    </lineage>
</organism>
<evidence type="ECO:0000313" key="2">
    <source>
        <dbReference type="Proteomes" id="UP000001822"/>
    </source>
</evidence>
<sequence>MRTHIGCSGYNYREWKGMFYPEGLPQSKWLEYYCRHYNTVEINASFYRFPTGKSLKTWYDKTPADFRFSLKANNQITHYKKFNGTQSLISELYEVAAAGLKDKLECILFQLPPSVKYTPEILERIVSQLDPAFKNVLEFRDAGWWNNEVYKVLQSKNIVFCTSSYPGLPEDFITTADTAYIRMHGNTELYKSNYSDNQLQQLRNDLIDSDVKEAFVYFDNTWGGNAIANAKTMEKLMQLKHT</sequence>
<dbReference type="RefSeq" id="WP_011586197.1">
    <property type="nucleotide sequence ID" value="NC_008255.1"/>
</dbReference>
<dbReference type="OrthoDB" id="9780310at2"/>
<dbReference type="EMBL" id="CP000383">
    <property type="protein sequence ID" value="ABG60087.1"/>
    <property type="molecule type" value="Genomic_DNA"/>
</dbReference>